<dbReference type="InterPro" id="IPR041677">
    <property type="entry name" value="DNA2/NAM7_AAA_11"/>
</dbReference>
<dbReference type="CDD" id="cd18808">
    <property type="entry name" value="SF1_C_Upf1"/>
    <property type="match status" value="1"/>
</dbReference>
<dbReference type="GO" id="GO:0016787">
    <property type="term" value="F:hydrolase activity"/>
    <property type="evidence" value="ECO:0007669"/>
    <property type="project" value="UniProtKB-KW"/>
</dbReference>
<dbReference type="EnsemblMetazoa" id="CJA02364a.1">
    <property type="protein sequence ID" value="CJA02364a.1"/>
    <property type="gene ID" value="WBGene00121567"/>
</dbReference>
<dbReference type="InterPro" id="IPR050534">
    <property type="entry name" value="Coronavir_polyprotein_1ab"/>
</dbReference>
<dbReference type="InterPro" id="IPR047187">
    <property type="entry name" value="SF1_C_Upf1"/>
</dbReference>
<evidence type="ECO:0000256" key="3">
    <source>
        <dbReference type="ARBA" id="ARBA00022801"/>
    </source>
</evidence>
<feature type="domain" description="DNA2/NAM7 helicase helicase" evidence="7">
    <location>
        <begin position="666"/>
        <end position="908"/>
    </location>
</feature>
<dbReference type="Pfam" id="PF13086">
    <property type="entry name" value="AAA_11"/>
    <property type="match status" value="1"/>
</dbReference>
<dbReference type="Proteomes" id="UP000005237">
    <property type="component" value="Unassembled WGS sequence"/>
</dbReference>
<evidence type="ECO:0000313" key="9">
    <source>
        <dbReference type="EnsemblMetazoa" id="CJA02364a.1"/>
    </source>
</evidence>
<evidence type="ECO:0000256" key="5">
    <source>
        <dbReference type="ARBA" id="ARBA00022840"/>
    </source>
</evidence>
<feature type="domain" description="DNA2/NAM7 helicase-like C-terminal" evidence="8">
    <location>
        <begin position="925"/>
        <end position="1104"/>
    </location>
</feature>
<evidence type="ECO:0000256" key="6">
    <source>
        <dbReference type="SAM" id="Coils"/>
    </source>
</evidence>
<dbReference type="InterPro" id="IPR041679">
    <property type="entry name" value="DNA2/NAM7-like_C"/>
</dbReference>
<evidence type="ECO:0000256" key="4">
    <source>
        <dbReference type="ARBA" id="ARBA00022806"/>
    </source>
</evidence>
<evidence type="ECO:0000259" key="7">
    <source>
        <dbReference type="Pfam" id="PF13086"/>
    </source>
</evidence>
<evidence type="ECO:0000313" key="10">
    <source>
        <dbReference type="Proteomes" id="UP000005237"/>
    </source>
</evidence>
<evidence type="ECO:0000259" key="8">
    <source>
        <dbReference type="Pfam" id="PF13087"/>
    </source>
</evidence>
<reference evidence="10" key="1">
    <citation type="submission" date="2010-08" db="EMBL/GenBank/DDBJ databases">
        <authorList>
            <consortium name="Caenorhabditis japonica Sequencing Consortium"/>
            <person name="Wilson R.K."/>
        </authorList>
    </citation>
    <scope>NUCLEOTIDE SEQUENCE [LARGE SCALE GENOMIC DNA]</scope>
    <source>
        <strain evidence="10">DF5081</strain>
    </source>
</reference>
<dbReference type="PANTHER" id="PTHR43788">
    <property type="entry name" value="DNA2/NAM7 HELICASE FAMILY MEMBER"/>
    <property type="match status" value="1"/>
</dbReference>
<dbReference type="InterPro" id="IPR027417">
    <property type="entry name" value="P-loop_NTPase"/>
</dbReference>
<keyword evidence="10" id="KW-1185">Reference proteome</keyword>
<reference evidence="9" key="2">
    <citation type="submission" date="2022-06" db="UniProtKB">
        <authorList>
            <consortium name="EnsemblMetazoa"/>
        </authorList>
    </citation>
    <scope>IDENTIFICATION</scope>
    <source>
        <strain evidence="9">DF5081</strain>
    </source>
</reference>
<dbReference type="GO" id="GO:0005524">
    <property type="term" value="F:ATP binding"/>
    <property type="evidence" value="ECO:0007669"/>
    <property type="project" value="UniProtKB-KW"/>
</dbReference>
<proteinExistence type="inferred from homology"/>
<evidence type="ECO:0000256" key="2">
    <source>
        <dbReference type="ARBA" id="ARBA00022741"/>
    </source>
</evidence>
<dbReference type="Pfam" id="PF13087">
    <property type="entry name" value="AAA_12"/>
    <property type="match status" value="1"/>
</dbReference>
<keyword evidence="5" id="KW-0067">ATP-binding</keyword>
<feature type="coiled-coil region" evidence="6">
    <location>
        <begin position="58"/>
        <end position="85"/>
    </location>
</feature>
<dbReference type="GO" id="GO:0043139">
    <property type="term" value="F:5'-3' DNA helicase activity"/>
    <property type="evidence" value="ECO:0007669"/>
    <property type="project" value="TreeGrafter"/>
</dbReference>
<comment type="similarity">
    <text evidence="1">Belongs to the DNA2/NAM7 helicase family.</text>
</comment>
<dbReference type="Gene3D" id="3.40.50.300">
    <property type="entry name" value="P-loop containing nucleotide triphosphate hydrolases"/>
    <property type="match status" value="2"/>
</dbReference>
<evidence type="ECO:0000256" key="1">
    <source>
        <dbReference type="ARBA" id="ARBA00007913"/>
    </source>
</evidence>
<sequence>MVNENDNDIGVAPQYATETALPSKLREVGTLSGVQAKCFKNAILSDLNTLDGRVKEVASLALNRLEAVEKRATECEKKVGLLEQVLITRSHEDTTLVEATLTLHPQEGRLSKIIRPTTQYFVDLLGKDIPESPAGSMDGCRYSDGFYTTRDGGAFAWDPTPSAQCEYVAWKSFKGFMSQDIWLIKDREVALTFNDSSFRTLSCGVKLIVTDQGYGVSLAERTKRSTENTANKEWSVDGKVNYVTSNQLAAQLLALEKAVLDSSANWFARNFLDWCHNLNSLTASTLAAAASNPTLAARQMLRKENVHARFVSKGYLAVQTCSALAPDSYRLPFGPIFVRPVRQFVRRPSASSAVRPVRPRTDRLVRFVRFVRFVRHALIGWEFLIYGILFENSGIENIGSFMLFQDTHFTKGKCVPSGPQSYEFILGNDLLQRLPKFYLDYTKGFFEIGEDKLPLGQQRNASIFPSRHAVHVMKDTAIPARSESFVSSCSNPDTVTAENDDTQYAPEFKKTKTYGNLAPKTSDIETFTQYTESELLGFPTQLGEGQPKTFIPQATPEPTETIQNGPIQLVNMEEPPNANYPSPTTETRDIHPDLPGLFITTEHPLRAYHGPDRILAEELPVPPHNGQSGLPRDSSAWKLAKAVADGDRLHRRPPCDTSLPQVCDFLNDPQREYCHMHLLDLNAAMLANSPPGVGKTVMILAAAIAASSIFPGKLNIICGVTNASASEAVVKLAELEANNPVRFTRLISEQNRQRQRDSTHSDADYPELWKRVLAIALRRSDDYALNGVRYDVKIAQNAMFHLKKARAPVPPLKSKDLLKVVKQRIPDKDQMTREECFLKIHQTSVLVGTVFSVVDSFANQWAPFANQLATVQVDEASQLPLFALIALLATFPNAKFGLVGDHRQLPPFSDQEVYPLHHQIAIGNLLKEADRNHRFPATFLNVVHRCPNLITHIISRILYPEDMQSVRSTRERNQYARALGLPERYPLHLIYTTGEETVSGTSAFSRSEAQAALQIARDLRGTLGTISIALLCYYRSQAGLLSSLLDTDPFIATTIDGAQGQEFDVVIVLTTRTRSFRNSPFFEADHRLNVALSRTRHLCLLMVNRSAAWESRLWSDLMQRVDPAARHHQDEVLQRLGL</sequence>
<dbReference type="AlphaFoldDB" id="A0A8R1HKD9"/>
<keyword evidence="6" id="KW-0175">Coiled coil</keyword>
<organism evidence="9 10">
    <name type="scientific">Caenorhabditis japonica</name>
    <dbReference type="NCBI Taxonomy" id="281687"/>
    <lineage>
        <taxon>Eukaryota</taxon>
        <taxon>Metazoa</taxon>
        <taxon>Ecdysozoa</taxon>
        <taxon>Nematoda</taxon>
        <taxon>Chromadorea</taxon>
        <taxon>Rhabditida</taxon>
        <taxon>Rhabditina</taxon>
        <taxon>Rhabditomorpha</taxon>
        <taxon>Rhabditoidea</taxon>
        <taxon>Rhabditidae</taxon>
        <taxon>Peloderinae</taxon>
        <taxon>Caenorhabditis</taxon>
    </lineage>
</organism>
<keyword evidence="2" id="KW-0547">Nucleotide-binding</keyword>
<dbReference type="SUPFAM" id="SSF52540">
    <property type="entry name" value="P-loop containing nucleoside triphosphate hydrolases"/>
    <property type="match status" value="1"/>
</dbReference>
<accession>A0A8R1HKD9</accession>
<keyword evidence="3" id="KW-0378">Hydrolase</keyword>
<keyword evidence="4" id="KW-0347">Helicase</keyword>
<dbReference type="PANTHER" id="PTHR43788:SF16">
    <property type="entry name" value="HELICASE WITH ZINC FINGER 2"/>
    <property type="match status" value="1"/>
</dbReference>
<protein>
    <submittedName>
        <fullName evidence="9">AAA_12 domain-containing protein</fullName>
    </submittedName>
</protein>
<name>A0A8R1HKD9_CAEJA</name>